<protein>
    <submittedName>
        <fullName evidence="1">Uncharacterized protein</fullName>
    </submittedName>
</protein>
<accession>A0ACB8UEV1</accession>
<proteinExistence type="predicted"/>
<name>A0ACB8UEV1_9APHY</name>
<sequence>MSDLDADLYGGEWLYLYGNDEAEYTEQLEAPPKETAEPATAKRETPAPPPAATSTATKPPTAAPTKSEPEPSHVEDEVHDLQSLDAAHDSAAYEDQTTQQIPTYQERQEPEYQNTPAQHLDGSNFGVNRPVRPSEMKEEGILLYGSLDSSIAVVDRRLL</sequence>
<comment type="caution">
    <text evidence="1">The sequence shown here is derived from an EMBL/GenBank/DDBJ whole genome shotgun (WGS) entry which is preliminary data.</text>
</comment>
<evidence type="ECO:0000313" key="2">
    <source>
        <dbReference type="Proteomes" id="UP001055072"/>
    </source>
</evidence>
<dbReference type="EMBL" id="MU274903">
    <property type="protein sequence ID" value="KAI0092883.1"/>
    <property type="molecule type" value="Genomic_DNA"/>
</dbReference>
<gene>
    <name evidence="1" type="ORF">BDY19DRAFT_903615</name>
</gene>
<organism evidence="1 2">
    <name type="scientific">Irpex rosettiformis</name>
    <dbReference type="NCBI Taxonomy" id="378272"/>
    <lineage>
        <taxon>Eukaryota</taxon>
        <taxon>Fungi</taxon>
        <taxon>Dikarya</taxon>
        <taxon>Basidiomycota</taxon>
        <taxon>Agaricomycotina</taxon>
        <taxon>Agaricomycetes</taxon>
        <taxon>Polyporales</taxon>
        <taxon>Irpicaceae</taxon>
        <taxon>Irpex</taxon>
    </lineage>
</organism>
<reference evidence="1" key="1">
    <citation type="journal article" date="2021" name="Environ. Microbiol.">
        <title>Gene family expansions and transcriptome signatures uncover fungal adaptations to wood decay.</title>
        <authorList>
            <person name="Hage H."/>
            <person name="Miyauchi S."/>
            <person name="Viragh M."/>
            <person name="Drula E."/>
            <person name="Min B."/>
            <person name="Chaduli D."/>
            <person name="Navarro D."/>
            <person name="Favel A."/>
            <person name="Norest M."/>
            <person name="Lesage-Meessen L."/>
            <person name="Balint B."/>
            <person name="Merenyi Z."/>
            <person name="de Eugenio L."/>
            <person name="Morin E."/>
            <person name="Martinez A.T."/>
            <person name="Baldrian P."/>
            <person name="Stursova M."/>
            <person name="Martinez M.J."/>
            <person name="Novotny C."/>
            <person name="Magnuson J.K."/>
            <person name="Spatafora J.W."/>
            <person name="Maurice S."/>
            <person name="Pangilinan J."/>
            <person name="Andreopoulos W."/>
            <person name="LaButti K."/>
            <person name="Hundley H."/>
            <person name="Na H."/>
            <person name="Kuo A."/>
            <person name="Barry K."/>
            <person name="Lipzen A."/>
            <person name="Henrissat B."/>
            <person name="Riley R."/>
            <person name="Ahrendt S."/>
            <person name="Nagy L.G."/>
            <person name="Grigoriev I.V."/>
            <person name="Martin F."/>
            <person name="Rosso M.N."/>
        </authorList>
    </citation>
    <scope>NUCLEOTIDE SEQUENCE</scope>
    <source>
        <strain evidence="1">CBS 384.51</strain>
    </source>
</reference>
<keyword evidence="2" id="KW-1185">Reference proteome</keyword>
<dbReference type="Proteomes" id="UP001055072">
    <property type="component" value="Unassembled WGS sequence"/>
</dbReference>
<evidence type="ECO:0000313" key="1">
    <source>
        <dbReference type="EMBL" id="KAI0092883.1"/>
    </source>
</evidence>